<keyword evidence="3" id="KW-1185">Reference proteome</keyword>
<dbReference type="Proteomes" id="UP001597110">
    <property type="component" value="Unassembled WGS sequence"/>
</dbReference>
<accession>A0ABW2Y9I6</accession>
<dbReference type="Pfam" id="PF14062">
    <property type="entry name" value="DUF4253"/>
    <property type="match status" value="1"/>
</dbReference>
<gene>
    <name evidence="2" type="ORF">ACFQ0E_01435</name>
</gene>
<organism evidence="2 3">
    <name type="scientific">Lysobacter brunescens</name>
    <dbReference type="NCBI Taxonomy" id="262323"/>
    <lineage>
        <taxon>Bacteria</taxon>
        <taxon>Pseudomonadati</taxon>
        <taxon>Pseudomonadota</taxon>
        <taxon>Gammaproteobacteria</taxon>
        <taxon>Lysobacterales</taxon>
        <taxon>Lysobacteraceae</taxon>
        <taxon>Lysobacter</taxon>
    </lineage>
</organism>
<feature type="domain" description="DUF4253" evidence="1">
    <location>
        <begin position="180"/>
        <end position="279"/>
    </location>
</feature>
<sequence>MTVYGCATPDCKRMISSSIVPGGSPIAHANPEQWSLFGFSCGACNAMRCDRCAIRSIGACGCGQSLRIAIRPRPPEDGDASSTAVPASGTDDERAHAFAAMVAAQTGGELVEYSTVDFGRERRDGARTLLLDRAGRREGEQGIALVRLLRSMGLPPGVQVFANTLRNLGDDATHAGRDHVVFVASRDPFEVIRVADVDPVNHGLAAEDVVAQLMRWHERHGVEIVAADTETVVFRFLRMPEDVTELTQEIVEFCPDLEETFEMEPDTLAKSPWVWLWWD</sequence>
<name>A0ABW2Y9I6_9GAMM</name>
<comment type="caution">
    <text evidence="2">The sequence shown here is derived from an EMBL/GenBank/DDBJ whole genome shotgun (WGS) entry which is preliminary data.</text>
</comment>
<evidence type="ECO:0000313" key="3">
    <source>
        <dbReference type="Proteomes" id="UP001597110"/>
    </source>
</evidence>
<protein>
    <submittedName>
        <fullName evidence="2">DUF4253 domain-containing protein</fullName>
    </submittedName>
</protein>
<proteinExistence type="predicted"/>
<reference evidence="3" key="1">
    <citation type="journal article" date="2019" name="Int. J. Syst. Evol. Microbiol.">
        <title>The Global Catalogue of Microorganisms (GCM) 10K type strain sequencing project: providing services to taxonomists for standard genome sequencing and annotation.</title>
        <authorList>
            <consortium name="The Broad Institute Genomics Platform"/>
            <consortium name="The Broad Institute Genome Sequencing Center for Infectious Disease"/>
            <person name="Wu L."/>
            <person name="Ma J."/>
        </authorList>
    </citation>
    <scope>NUCLEOTIDE SEQUENCE [LARGE SCALE GENOMIC DNA]</scope>
    <source>
        <strain evidence="3">CCUG 55585</strain>
    </source>
</reference>
<evidence type="ECO:0000313" key="2">
    <source>
        <dbReference type="EMBL" id="MFD0724251.1"/>
    </source>
</evidence>
<dbReference type="EMBL" id="JBHTIF010000001">
    <property type="protein sequence ID" value="MFD0724251.1"/>
    <property type="molecule type" value="Genomic_DNA"/>
</dbReference>
<dbReference type="RefSeq" id="WP_386821924.1">
    <property type="nucleotide sequence ID" value="NZ_JBHTIF010000001.1"/>
</dbReference>
<evidence type="ECO:0000259" key="1">
    <source>
        <dbReference type="Pfam" id="PF14062"/>
    </source>
</evidence>
<dbReference type="InterPro" id="IPR025349">
    <property type="entry name" value="DUF4253"/>
</dbReference>